<sequence>MVANIHWSGATGIDLTGSNHWISAWKKGSSLDTSDTSADINEHDGTDDFSVDLSKASVNGNGNPFTNSTSAQKSDNAVSGGGGGEDHTGSIHGAIMAVVFLLGFPIGSVLMPFIGKWKIHASWQMIAFIGMWVGVGVGKAAADHGGDSFSDPHIVLGVIVCVLMIVQPVLGWMHHRNYVKFQRRTTISHAHIWYGRGIMIFGIINGGLGLNLSGASTTLIIVYSVVGVVVSMIYTGGAIHKMPSKHRSQVTMTPEESLRLIKANLAEILNPEIIDNVVLNEKRPLEIYWGTATTGKPHCGYFVPMVKIAELLEAGCRVKILIADVHGFFGSAGVPAQLIPHRCDYYQFDRKYTMDRSQMENMTSFSTALKASSEVVKQDDDPIISGVTYPIMQALDEEYLKVDAELGGVDQRKIFTFALESLPKLGYKKRAHLMNVLLPGLGQAQKMSSSDPSSKIGLLDTPEEVSKKIRKAVCVPRVVEGNGVIAFIEHVTFRILALNGTVEFVVEQRDGEILVYQDIDKLKQDYEQDILTPQAIKPALIQALN</sequence>
<dbReference type="InterPro" id="IPR002305">
    <property type="entry name" value="aa-tRNA-synth_Ic"/>
</dbReference>
<dbReference type="AlphaFoldDB" id="A0A2T4H884"/>
<evidence type="ECO:0000313" key="12">
    <source>
        <dbReference type="EMBL" id="PTD11999.1"/>
    </source>
</evidence>
<dbReference type="Gene3D" id="1.20.120.1770">
    <property type="match status" value="1"/>
</dbReference>
<reference evidence="12 13" key="1">
    <citation type="submission" date="2018-02" db="EMBL/GenBank/DDBJ databases">
        <title>Fusarium culmorum secondary metabolites in fungal-bacterial-plant interactions.</title>
        <authorList>
            <person name="Schmidt R."/>
        </authorList>
    </citation>
    <scope>NUCLEOTIDE SEQUENCE [LARGE SCALE GENOMIC DNA]</scope>
    <source>
        <strain evidence="12 13">PV</strain>
    </source>
</reference>
<proteinExistence type="inferred from homology"/>
<keyword evidence="5 9" id="KW-0648">Protein biosynthesis</keyword>
<dbReference type="Proteomes" id="UP000241587">
    <property type="component" value="Unassembled WGS sequence"/>
</dbReference>
<evidence type="ECO:0000313" key="13">
    <source>
        <dbReference type="Proteomes" id="UP000241587"/>
    </source>
</evidence>
<dbReference type="GO" id="GO:0005737">
    <property type="term" value="C:cytoplasm"/>
    <property type="evidence" value="ECO:0007669"/>
    <property type="project" value="TreeGrafter"/>
</dbReference>
<protein>
    <recommendedName>
        <fullName evidence="1">tyrosine--tRNA ligase</fullName>
        <ecNumber evidence="1">6.1.1.1</ecNumber>
    </recommendedName>
    <alternativeName>
        <fullName evidence="7">Tyrosyl-tRNA synthetase</fullName>
    </alternativeName>
</protein>
<keyword evidence="6 9" id="KW-0030">Aminoacyl-tRNA synthetase</keyword>
<feature type="transmembrane region" description="Helical" evidence="11">
    <location>
        <begin position="91"/>
        <end position="113"/>
    </location>
</feature>
<dbReference type="GO" id="GO:0004831">
    <property type="term" value="F:tyrosine-tRNA ligase activity"/>
    <property type="evidence" value="ECO:0007669"/>
    <property type="project" value="UniProtKB-EC"/>
</dbReference>
<accession>A0A2T4H884</accession>
<dbReference type="OrthoDB" id="197206at2759"/>
<evidence type="ECO:0000256" key="5">
    <source>
        <dbReference type="ARBA" id="ARBA00022917"/>
    </source>
</evidence>
<feature type="transmembrane region" description="Helical" evidence="11">
    <location>
        <begin position="193"/>
        <end position="214"/>
    </location>
</feature>
<evidence type="ECO:0000256" key="6">
    <source>
        <dbReference type="ARBA" id="ARBA00023146"/>
    </source>
</evidence>
<comment type="catalytic activity">
    <reaction evidence="8">
        <text>tRNA(Tyr) + L-tyrosine + ATP = L-tyrosyl-tRNA(Tyr) + AMP + diphosphate + H(+)</text>
        <dbReference type="Rhea" id="RHEA:10220"/>
        <dbReference type="Rhea" id="RHEA-COMP:9706"/>
        <dbReference type="Rhea" id="RHEA-COMP:9707"/>
        <dbReference type="ChEBI" id="CHEBI:15378"/>
        <dbReference type="ChEBI" id="CHEBI:30616"/>
        <dbReference type="ChEBI" id="CHEBI:33019"/>
        <dbReference type="ChEBI" id="CHEBI:58315"/>
        <dbReference type="ChEBI" id="CHEBI:78442"/>
        <dbReference type="ChEBI" id="CHEBI:78536"/>
        <dbReference type="ChEBI" id="CHEBI:456215"/>
        <dbReference type="EC" id="6.1.1.1"/>
    </reaction>
</comment>
<keyword evidence="11" id="KW-1133">Transmembrane helix</keyword>
<dbReference type="EMBL" id="PVEM01000001">
    <property type="protein sequence ID" value="PTD11999.1"/>
    <property type="molecule type" value="Genomic_DNA"/>
</dbReference>
<dbReference type="GO" id="GO:0005524">
    <property type="term" value="F:ATP binding"/>
    <property type="evidence" value="ECO:0007669"/>
    <property type="project" value="UniProtKB-KW"/>
</dbReference>
<evidence type="ECO:0000256" key="9">
    <source>
        <dbReference type="RuleBase" id="RU363036"/>
    </source>
</evidence>
<dbReference type="SUPFAM" id="SSF49344">
    <property type="entry name" value="CBD9-like"/>
    <property type="match status" value="1"/>
</dbReference>
<comment type="similarity">
    <text evidence="9">Belongs to the class-I aminoacyl-tRNA synthetase family.</text>
</comment>
<dbReference type="Gene3D" id="3.40.50.620">
    <property type="entry name" value="HUPs"/>
    <property type="match status" value="2"/>
</dbReference>
<evidence type="ECO:0000256" key="10">
    <source>
        <dbReference type="SAM" id="MobiDB-lite"/>
    </source>
</evidence>
<dbReference type="EC" id="6.1.1.1" evidence="1"/>
<evidence type="ECO:0000256" key="2">
    <source>
        <dbReference type="ARBA" id="ARBA00022598"/>
    </source>
</evidence>
<dbReference type="InterPro" id="IPR014729">
    <property type="entry name" value="Rossmann-like_a/b/a_fold"/>
</dbReference>
<comment type="caution">
    <text evidence="12">The sequence shown here is derived from an EMBL/GenBank/DDBJ whole genome shotgun (WGS) entry which is preliminary data.</text>
</comment>
<keyword evidence="2 9" id="KW-0436">Ligase</keyword>
<organism evidence="12 13">
    <name type="scientific">Fusarium culmorum</name>
    <dbReference type="NCBI Taxonomy" id="5516"/>
    <lineage>
        <taxon>Eukaryota</taxon>
        <taxon>Fungi</taxon>
        <taxon>Dikarya</taxon>
        <taxon>Ascomycota</taxon>
        <taxon>Pezizomycotina</taxon>
        <taxon>Sordariomycetes</taxon>
        <taxon>Hypocreomycetidae</taxon>
        <taxon>Hypocreales</taxon>
        <taxon>Nectriaceae</taxon>
        <taxon>Fusarium</taxon>
    </lineage>
</organism>
<dbReference type="Pfam" id="PF00579">
    <property type="entry name" value="tRNA-synt_1b"/>
    <property type="match status" value="2"/>
</dbReference>
<feature type="transmembrane region" description="Helical" evidence="11">
    <location>
        <begin position="220"/>
        <end position="239"/>
    </location>
</feature>
<dbReference type="PANTHER" id="PTHR46264">
    <property type="entry name" value="TYROSINE-TRNA LIGASE"/>
    <property type="match status" value="1"/>
</dbReference>
<keyword evidence="4 9" id="KW-0067">ATP-binding</keyword>
<feature type="transmembrane region" description="Helical" evidence="11">
    <location>
        <begin position="125"/>
        <end position="142"/>
    </location>
</feature>
<keyword evidence="11" id="KW-0472">Membrane</keyword>
<evidence type="ECO:0000256" key="8">
    <source>
        <dbReference type="ARBA" id="ARBA00048248"/>
    </source>
</evidence>
<dbReference type="InterPro" id="IPR050489">
    <property type="entry name" value="Tyr-tRNA_synthase"/>
</dbReference>
<feature type="transmembrane region" description="Helical" evidence="11">
    <location>
        <begin position="154"/>
        <end position="173"/>
    </location>
</feature>
<feature type="region of interest" description="Disordered" evidence="10">
    <location>
        <begin position="62"/>
        <end position="85"/>
    </location>
</feature>
<evidence type="ECO:0000256" key="4">
    <source>
        <dbReference type="ARBA" id="ARBA00022840"/>
    </source>
</evidence>
<dbReference type="Gene3D" id="1.10.240.10">
    <property type="entry name" value="Tyrosyl-Transfer RNA Synthetase"/>
    <property type="match status" value="1"/>
</dbReference>
<dbReference type="CDD" id="cd08760">
    <property type="entry name" value="Cyt_b561_FRRS1_like"/>
    <property type="match status" value="1"/>
</dbReference>
<keyword evidence="3 9" id="KW-0547">Nucleotide-binding</keyword>
<feature type="compositionally biased region" description="Polar residues" evidence="10">
    <location>
        <begin position="62"/>
        <end position="77"/>
    </location>
</feature>
<name>A0A2T4H884_FUSCU</name>
<dbReference type="GO" id="GO:0006437">
    <property type="term" value="P:tyrosyl-tRNA aminoacylation"/>
    <property type="evidence" value="ECO:0007669"/>
    <property type="project" value="TreeGrafter"/>
</dbReference>
<keyword evidence="11" id="KW-0812">Transmembrane</keyword>
<evidence type="ECO:0000256" key="1">
    <source>
        <dbReference type="ARBA" id="ARBA00013160"/>
    </source>
</evidence>
<gene>
    <name evidence="12" type="ORF">FCULG_00005147</name>
</gene>
<evidence type="ECO:0000256" key="11">
    <source>
        <dbReference type="SAM" id="Phobius"/>
    </source>
</evidence>
<dbReference type="SUPFAM" id="SSF52374">
    <property type="entry name" value="Nucleotidylyl transferase"/>
    <property type="match status" value="1"/>
</dbReference>
<dbReference type="PANTHER" id="PTHR46264:SF4">
    <property type="entry name" value="TYROSINE--TRNA LIGASE, CYTOPLASMIC"/>
    <property type="match status" value="1"/>
</dbReference>
<evidence type="ECO:0000256" key="7">
    <source>
        <dbReference type="ARBA" id="ARBA00033323"/>
    </source>
</evidence>
<evidence type="ECO:0000256" key="3">
    <source>
        <dbReference type="ARBA" id="ARBA00022741"/>
    </source>
</evidence>
<keyword evidence="13" id="KW-1185">Reference proteome</keyword>